<dbReference type="RefSeq" id="WP_014260632.1">
    <property type="nucleotide sequence ID" value="NC_016629.1"/>
</dbReference>
<sequence length="417" mass="44520" precursor="true">MRSMFKIALRNLLRYKRRTILTSLLIVLGVTMVLLFSGLAGSFKSMMVGIITDSTLGHLQIHRKGYVASIDNQPLNLNMSAKGYAQLAGVLDKDPGVAAYAPRIKLGAMLSNYAETTNVRITAVDPSKETVVCPALPDRLLDKSVLVAAPLVSPGEIVIPQRVAAAMGVKAGDSVVLIATNKDGSVNGMPFMVSNLIEDVAGPSGKDAYLHIEDARALLRIDSAEVSEIVIRVKDFGSLDKVTDRISTQIEQFTNKQGKPAFEAHTWAKLSPFANIAGMIDLMIVTVKIIMIAIVLISVLNVMLMSVFERVREIGTIAAMGTTPGKILGLFVVEGFVLGLLGAAVGSALGLAGLLAVKYANITFSFARMDNLILRPTIDIGEFLAIAIIVLVASTLAALQPAWKASRMEPVEALGHV</sequence>
<accession>F3Z0C8</accession>
<gene>
    <name evidence="10" type="ORF">Desaf_2620</name>
</gene>
<keyword evidence="3" id="KW-1003">Cell membrane</keyword>
<comment type="subcellular location">
    <subcellularLocation>
        <location evidence="1">Cell membrane</location>
        <topology evidence="1">Multi-pass membrane protein</topology>
    </subcellularLocation>
</comment>
<dbReference type="InterPro" id="IPR003838">
    <property type="entry name" value="ABC3_permease_C"/>
</dbReference>
<dbReference type="PANTHER" id="PTHR30489">
    <property type="entry name" value="LIPOPROTEIN-RELEASING SYSTEM TRANSMEMBRANE PROTEIN LOLE"/>
    <property type="match status" value="1"/>
</dbReference>
<dbReference type="GO" id="GO:0098797">
    <property type="term" value="C:plasma membrane protein complex"/>
    <property type="evidence" value="ECO:0007669"/>
    <property type="project" value="TreeGrafter"/>
</dbReference>
<evidence type="ECO:0000259" key="9">
    <source>
        <dbReference type="Pfam" id="PF12704"/>
    </source>
</evidence>
<feature type="domain" description="ABC3 transporter permease C-terminal" evidence="8">
    <location>
        <begin position="289"/>
        <end position="410"/>
    </location>
</feature>
<evidence type="ECO:0000313" key="11">
    <source>
        <dbReference type="Proteomes" id="UP000007844"/>
    </source>
</evidence>
<dbReference type="KEGG" id="daf:Desaf_2620"/>
<reference evidence="10 11" key="1">
    <citation type="journal article" date="2011" name="J. Bacteriol.">
        <title>Genome sequence of the mercury-methylating and pleomorphic Desulfovibrio africanus Strain Walvis Bay.</title>
        <authorList>
            <person name="Brown S.D."/>
            <person name="Wall J.D."/>
            <person name="Kucken A.M."/>
            <person name="Gilmour C.C."/>
            <person name="Podar M."/>
            <person name="Brandt C.C."/>
            <person name="Teshima H."/>
            <person name="Detter J.C."/>
            <person name="Han C.S."/>
            <person name="Land M.L."/>
            <person name="Lucas S."/>
            <person name="Han J."/>
            <person name="Pennacchio L."/>
            <person name="Nolan M."/>
            <person name="Pitluck S."/>
            <person name="Woyke T."/>
            <person name="Goodwin L."/>
            <person name="Palumbo A.V."/>
            <person name="Elias D.A."/>
        </authorList>
    </citation>
    <scope>NUCLEOTIDE SEQUENCE [LARGE SCALE GENOMIC DNA]</scope>
    <source>
        <strain evidence="10 11">Walvis Bay</strain>
    </source>
</reference>
<name>F3Z0C8_DESAF</name>
<feature type="transmembrane region" description="Helical" evidence="7">
    <location>
        <begin position="380"/>
        <end position="399"/>
    </location>
</feature>
<dbReference type="AlphaFoldDB" id="F3Z0C8"/>
<dbReference type="HOGENOM" id="CLU_000604_8_6_7"/>
<keyword evidence="11" id="KW-1185">Reference proteome</keyword>
<dbReference type="Pfam" id="PF02687">
    <property type="entry name" value="FtsX"/>
    <property type="match status" value="1"/>
</dbReference>
<evidence type="ECO:0000256" key="1">
    <source>
        <dbReference type="ARBA" id="ARBA00004651"/>
    </source>
</evidence>
<evidence type="ECO:0000256" key="2">
    <source>
        <dbReference type="ARBA" id="ARBA00005236"/>
    </source>
</evidence>
<evidence type="ECO:0000259" key="8">
    <source>
        <dbReference type="Pfam" id="PF02687"/>
    </source>
</evidence>
<feature type="transmembrane region" description="Helical" evidence="7">
    <location>
        <begin position="282"/>
        <end position="307"/>
    </location>
</feature>
<comment type="similarity">
    <text evidence="2">Belongs to the ABC-4 integral membrane protein family. LolC/E subfamily.</text>
</comment>
<evidence type="ECO:0008006" key="12">
    <source>
        <dbReference type="Google" id="ProtNLM"/>
    </source>
</evidence>
<evidence type="ECO:0000256" key="7">
    <source>
        <dbReference type="SAM" id="Phobius"/>
    </source>
</evidence>
<dbReference type="Pfam" id="PF12704">
    <property type="entry name" value="MacB_PCD"/>
    <property type="match status" value="1"/>
</dbReference>
<dbReference type="eggNOG" id="COG4591">
    <property type="taxonomic scope" value="Bacteria"/>
</dbReference>
<dbReference type="EMBL" id="CP003221">
    <property type="protein sequence ID" value="EGJ50938.1"/>
    <property type="molecule type" value="Genomic_DNA"/>
</dbReference>
<proteinExistence type="inferred from homology"/>
<evidence type="ECO:0000313" key="10">
    <source>
        <dbReference type="EMBL" id="EGJ50938.1"/>
    </source>
</evidence>
<keyword evidence="6 7" id="KW-0472">Membrane</keyword>
<evidence type="ECO:0000256" key="5">
    <source>
        <dbReference type="ARBA" id="ARBA00022989"/>
    </source>
</evidence>
<evidence type="ECO:0000256" key="4">
    <source>
        <dbReference type="ARBA" id="ARBA00022692"/>
    </source>
</evidence>
<keyword evidence="5 7" id="KW-1133">Transmembrane helix</keyword>
<dbReference type="Proteomes" id="UP000007844">
    <property type="component" value="Chromosome"/>
</dbReference>
<protein>
    <recommendedName>
        <fullName evidence="12">ABC3 transporter permease protein domain-containing protein</fullName>
    </recommendedName>
</protein>
<keyword evidence="4 7" id="KW-0812">Transmembrane</keyword>
<evidence type="ECO:0000256" key="6">
    <source>
        <dbReference type="ARBA" id="ARBA00023136"/>
    </source>
</evidence>
<dbReference type="GO" id="GO:0044874">
    <property type="term" value="P:lipoprotein localization to outer membrane"/>
    <property type="evidence" value="ECO:0007669"/>
    <property type="project" value="TreeGrafter"/>
</dbReference>
<organism evidence="10 11">
    <name type="scientific">Desulfocurvibacter africanus subsp. africanus str. Walvis Bay</name>
    <dbReference type="NCBI Taxonomy" id="690850"/>
    <lineage>
        <taxon>Bacteria</taxon>
        <taxon>Pseudomonadati</taxon>
        <taxon>Thermodesulfobacteriota</taxon>
        <taxon>Desulfovibrionia</taxon>
        <taxon>Desulfovibrionales</taxon>
        <taxon>Desulfovibrionaceae</taxon>
        <taxon>Desulfocurvibacter</taxon>
    </lineage>
</organism>
<dbReference type="InterPro" id="IPR025857">
    <property type="entry name" value="MacB_PCD"/>
</dbReference>
<feature type="transmembrane region" description="Helical" evidence="7">
    <location>
        <begin position="327"/>
        <end position="360"/>
    </location>
</feature>
<dbReference type="PANTHER" id="PTHR30489:SF0">
    <property type="entry name" value="LIPOPROTEIN-RELEASING SYSTEM TRANSMEMBRANE PROTEIN LOLE"/>
    <property type="match status" value="1"/>
</dbReference>
<dbReference type="InterPro" id="IPR051447">
    <property type="entry name" value="Lipoprotein-release_system"/>
</dbReference>
<feature type="domain" description="MacB-like periplasmic core" evidence="9">
    <location>
        <begin position="19"/>
        <end position="247"/>
    </location>
</feature>
<dbReference type="STRING" id="690850.Desaf_2620"/>
<evidence type="ECO:0000256" key="3">
    <source>
        <dbReference type="ARBA" id="ARBA00022475"/>
    </source>
</evidence>